<evidence type="ECO:0000256" key="1">
    <source>
        <dbReference type="SAM" id="MobiDB-lite"/>
    </source>
</evidence>
<sequence>MGLREGDIQQIHAHHVPADAEEDAVPEAQHSGHSPDEVESQCEQGEAHDLSDQIDAEQRQGKDASRREQVVGNRHVDRQHDNQRRKSEFDFLLKTFLHQHDLSRSIDSASAARLHREEPVGALLDDQDDDEQHGDLGCNRPVEGLDELVDLTKRQR</sequence>
<accession>A0A1J5PK62</accession>
<feature type="region of interest" description="Disordered" evidence="1">
    <location>
        <begin position="1"/>
        <end position="85"/>
    </location>
</feature>
<comment type="caution">
    <text evidence="2">The sequence shown here is derived from an EMBL/GenBank/DDBJ whole genome shotgun (WGS) entry which is preliminary data.</text>
</comment>
<dbReference type="EMBL" id="MLJW01005599">
    <property type="protein sequence ID" value="OIQ67948.1"/>
    <property type="molecule type" value="Genomic_DNA"/>
</dbReference>
<feature type="compositionally biased region" description="Basic and acidic residues" evidence="1">
    <location>
        <begin position="45"/>
        <end position="85"/>
    </location>
</feature>
<name>A0A1J5PK62_9ZZZZ</name>
<gene>
    <name evidence="2" type="ORF">GALL_504690</name>
</gene>
<feature type="region of interest" description="Disordered" evidence="1">
    <location>
        <begin position="117"/>
        <end position="156"/>
    </location>
</feature>
<evidence type="ECO:0000313" key="2">
    <source>
        <dbReference type="EMBL" id="OIQ67948.1"/>
    </source>
</evidence>
<dbReference type="AlphaFoldDB" id="A0A1J5PK62"/>
<proteinExistence type="predicted"/>
<reference evidence="2" key="1">
    <citation type="submission" date="2016-10" db="EMBL/GenBank/DDBJ databases">
        <title>Sequence of Gallionella enrichment culture.</title>
        <authorList>
            <person name="Poehlein A."/>
            <person name="Muehling M."/>
            <person name="Daniel R."/>
        </authorList>
    </citation>
    <scope>NUCLEOTIDE SEQUENCE</scope>
</reference>
<organism evidence="2">
    <name type="scientific">mine drainage metagenome</name>
    <dbReference type="NCBI Taxonomy" id="410659"/>
    <lineage>
        <taxon>unclassified sequences</taxon>
        <taxon>metagenomes</taxon>
        <taxon>ecological metagenomes</taxon>
    </lineage>
</organism>
<protein>
    <submittedName>
        <fullName evidence="2">Uncharacterized protein</fullName>
    </submittedName>
</protein>